<dbReference type="STRING" id="1618481.US54_C0042G0003"/>
<dbReference type="InterPro" id="IPR011009">
    <property type="entry name" value="Kinase-like_dom_sf"/>
</dbReference>
<dbReference type="AlphaFoldDB" id="A0A0G0JKC3"/>
<evidence type="ECO:0000313" key="3">
    <source>
        <dbReference type="Proteomes" id="UP000034471"/>
    </source>
</evidence>
<name>A0A0G0JKC3_9BACT</name>
<sequence>MNKNIYILPVSATFRDIKYPEKIIRSVGGLERRLKGQKLNITIGKQIQKDNMSYIYEARLDGKSVLVKHTENVVPQTPIEFLIMSDAHDTDARVLKRLDEDENLKAPRILHNFSKYTTIIMEDVRSQGYSNVSQQILKKKLPSQSALQIGRALAHLAQASQTWEEFKTNESAHLSFYERSVEMLVAFPQDIEHYRYLEDQFAQYAEEKEEQAKRYRFFVWPESNPNNMYINKHGDVVFSNFGRTHWGDQQYMLAVFVAHIMIYSLLGYMPYGKAIYYIKTCLKAYKEISTIRDEQVFSQYVGMEILHRSFGKDMNVLSQKEKLLLQKLGLMIVTEKAKTIATLLNQFKKTK</sequence>
<keyword evidence="1" id="KW-0472">Membrane</keyword>
<gene>
    <name evidence="2" type="ORF">US54_C0042G0003</name>
</gene>
<accession>A0A0G0JKC3</accession>
<comment type="caution">
    <text evidence="2">The sequence shown here is derived from an EMBL/GenBank/DDBJ whole genome shotgun (WGS) entry which is preliminary data.</text>
</comment>
<dbReference type="Proteomes" id="UP000034471">
    <property type="component" value="Unassembled WGS sequence"/>
</dbReference>
<keyword evidence="1" id="KW-1133">Transmembrane helix</keyword>
<evidence type="ECO:0000256" key="1">
    <source>
        <dbReference type="SAM" id="Phobius"/>
    </source>
</evidence>
<organism evidence="2 3">
    <name type="scientific">Candidatus Roizmanbacteria bacterium GW2011_GWA2_37_7</name>
    <dbReference type="NCBI Taxonomy" id="1618481"/>
    <lineage>
        <taxon>Bacteria</taxon>
        <taxon>Candidatus Roizmaniibacteriota</taxon>
    </lineage>
</organism>
<reference evidence="2 3" key="1">
    <citation type="journal article" date="2015" name="Nature">
        <title>rRNA introns, odd ribosomes, and small enigmatic genomes across a large radiation of phyla.</title>
        <authorList>
            <person name="Brown C.T."/>
            <person name="Hug L.A."/>
            <person name="Thomas B.C."/>
            <person name="Sharon I."/>
            <person name="Castelle C.J."/>
            <person name="Singh A."/>
            <person name="Wilkins M.J."/>
            <person name="Williams K.H."/>
            <person name="Banfield J.F."/>
        </authorList>
    </citation>
    <scope>NUCLEOTIDE SEQUENCE [LARGE SCALE GENOMIC DNA]</scope>
</reference>
<evidence type="ECO:0000313" key="2">
    <source>
        <dbReference type="EMBL" id="KKQ37174.1"/>
    </source>
</evidence>
<evidence type="ECO:0008006" key="4">
    <source>
        <dbReference type="Google" id="ProtNLM"/>
    </source>
</evidence>
<protein>
    <recommendedName>
        <fullName evidence="4">Aminoglycoside phosphotransferase domain-containing protein</fullName>
    </recommendedName>
</protein>
<dbReference type="SUPFAM" id="SSF56112">
    <property type="entry name" value="Protein kinase-like (PK-like)"/>
    <property type="match status" value="1"/>
</dbReference>
<keyword evidence="1" id="KW-0812">Transmembrane</keyword>
<dbReference type="EMBL" id="LBTJ01000042">
    <property type="protein sequence ID" value="KKQ37174.1"/>
    <property type="molecule type" value="Genomic_DNA"/>
</dbReference>
<proteinExistence type="predicted"/>
<feature type="transmembrane region" description="Helical" evidence="1">
    <location>
        <begin position="251"/>
        <end position="269"/>
    </location>
</feature>